<reference evidence="2 3" key="1">
    <citation type="journal article" date="2007" name="Nature">
        <title>Evolution of genes and genomes on the Drosophila phylogeny.</title>
        <authorList>
            <consortium name="Drosophila 12 Genomes Consortium"/>
            <person name="Clark A.G."/>
            <person name="Eisen M.B."/>
            <person name="Smith D.R."/>
            <person name="Bergman C.M."/>
            <person name="Oliver B."/>
            <person name="Markow T.A."/>
            <person name="Kaufman T.C."/>
            <person name="Kellis M."/>
            <person name="Gelbart W."/>
            <person name="Iyer V.N."/>
            <person name="Pollard D.A."/>
            <person name="Sackton T.B."/>
            <person name="Larracuente A.M."/>
            <person name="Singh N.D."/>
            <person name="Abad J.P."/>
            <person name="Abt D.N."/>
            <person name="Adryan B."/>
            <person name="Aguade M."/>
            <person name="Akashi H."/>
            <person name="Anderson W.W."/>
            <person name="Aquadro C.F."/>
            <person name="Ardell D.H."/>
            <person name="Arguello R."/>
            <person name="Artieri C.G."/>
            <person name="Barbash D.A."/>
            <person name="Barker D."/>
            <person name="Barsanti P."/>
            <person name="Batterham P."/>
            <person name="Batzoglou S."/>
            <person name="Begun D."/>
            <person name="Bhutkar A."/>
            <person name="Blanco E."/>
            <person name="Bosak S.A."/>
            <person name="Bradley R.K."/>
            <person name="Brand A.D."/>
            <person name="Brent M.R."/>
            <person name="Brooks A.N."/>
            <person name="Brown R.H."/>
            <person name="Butlin R.K."/>
            <person name="Caggese C."/>
            <person name="Calvi B.R."/>
            <person name="Bernardo de Carvalho A."/>
            <person name="Caspi A."/>
            <person name="Castrezana S."/>
            <person name="Celniker S.E."/>
            <person name="Chang J.L."/>
            <person name="Chapple C."/>
            <person name="Chatterji S."/>
            <person name="Chinwalla A."/>
            <person name="Civetta A."/>
            <person name="Clifton S.W."/>
            <person name="Comeron J.M."/>
            <person name="Costello J.C."/>
            <person name="Coyne J.A."/>
            <person name="Daub J."/>
            <person name="David R.G."/>
            <person name="Delcher A.L."/>
            <person name="Delehaunty K."/>
            <person name="Do C.B."/>
            <person name="Ebling H."/>
            <person name="Edwards K."/>
            <person name="Eickbush T."/>
            <person name="Evans J.D."/>
            <person name="Filipski A."/>
            <person name="Findeiss S."/>
            <person name="Freyhult E."/>
            <person name="Fulton L."/>
            <person name="Fulton R."/>
            <person name="Garcia A.C."/>
            <person name="Gardiner A."/>
            <person name="Garfield D.A."/>
            <person name="Garvin B.E."/>
            <person name="Gibson G."/>
            <person name="Gilbert D."/>
            <person name="Gnerre S."/>
            <person name="Godfrey J."/>
            <person name="Good R."/>
            <person name="Gotea V."/>
            <person name="Gravely B."/>
            <person name="Greenberg A.J."/>
            <person name="Griffiths-Jones S."/>
            <person name="Gross S."/>
            <person name="Guigo R."/>
            <person name="Gustafson E.A."/>
            <person name="Haerty W."/>
            <person name="Hahn M.W."/>
            <person name="Halligan D.L."/>
            <person name="Halpern A.L."/>
            <person name="Halter G.M."/>
            <person name="Han M.V."/>
            <person name="Heger A."/>
            <person name="Hillier L."/>
            <person name="Hinrichs A.S."/>
            <person name="Holmes I."/>
            <person name="Hoskins R.A."/>
            <person name="Hubisz M.J."/>
            <person name="Hultmark D."/>
            <person name="Huntley M.A."/>
            <person name="Jaffe D.B."/>
            <person name="Jagadeeshan S."/>
            <person name="Jeck W.R."/>
            <person name="Johnson J."/>
            <person name="Jones C.D."/>
            <person name="Jordan W.C."/>
            <person name="Karpen G.H."/>
            <person name="Kataoka E."/>
            <person name="Keightley P.D."/>
            <person name="Kheradpour P."/>
            <person name="Kirkness E.F."/>
            <person name="Koerich L.B."/>
            <person name="Kristiansen K."/>
            <person name="Kudrna D."/>
            <person name="Kulathinal R.J."/>
            <person name="Kumar S."/>
            <person name="Kwok R."/>
            <person name="Lander E."/>
            <person name="Langley C.H."/>
            <person name="Lapoint R."/>
            <person name="Lazzaro B.P."/>
            <person name="Lee S.J."/>
            <person name="Levesque L."/>
            <person name="Li R."/>
            <person name="Lin C.F."/>
            <person name="Lin M.F."/>
            <person name="Lindblad-Toh K."/>
            <person name="Llopart A."/>
            <person name="Long M."/>
            <person name="Low L."/>
            <person name="Lozovsky E."/>
            <person name="Lu J."/>
            <person name="Luo M."/>
            <person name="Machado C.A."/>
            <person name="Makalowski W."/>
            <person name="Marzo M."/>
            <person name="Matsuda M."/>
            <person name="Matzkin L."/>
            <person name="McAllister B."/>
            <person name="McBride C.S."/>
            <person name="McKernan B."/>
            <person name="McKernan K."/>
            <person name="Mendez-Lago M."/>
            <person name="Minx P."/>
            <person name="Mollenhauer M.U."/>
            <person name="Montooth K."/>
            <person name="Mount S.M."/>
            <person name="Mu X."/>
            <person name="Myers E."/>
            <person name="Negre B."/>
            <person name="Newfeld S."/>
            <person name="Nielsen R."/>
            <person name="Noor M.A."/>
            <person name="O'Grady P."/>
            <person name="Pachter L."/>
            <person name="Papaceit M."/>
            <person name="Parisi M.J."/>
            <person name="Parisi M."/>
            <person name="Parts L."/>
            <person name="Pedersen J.S."/>
            <person name="Pesole G."/>
            <person name="Phillippy A.M."/>
            <person name="Ponting C.P."/>
            <person name="Pop M."/>
            <person name="Porcelli D."/>
            <person name="Powell J.R."/>
            <person name="Prohaska S."/>
            <person name="Pruitt K."/>
            <person name="Puig M."/>
            <person name="Quesneville H."/>
            <person name="Ram K.R."/>
            <person name="Rand D."/>
            <person name="Rasmussen M.D."/>
            <person name="Reed L.K."/>
            <person name="Reenan R."/>
            <person name="Reily A."/>
            <person name="Remington K.A."/>
            <person name="Rieger T.T."/>
            <person name="Ritchie M.G."/>
            <person name="Robin C."/>
            <person name="Rogers Y.H."/>
            <person name="Rohde C."/>
            <person name="Rozas J."/>
            <person name="Rubenfield M.J."/>
            <person name="Ruiz A."/>
            <person name="Russo S."/>
            <person name="Salzberg S.L."/>
            <person name="Sanchez-Gracia A."/>
            <person name="Saranga D.J."/>
            <person name="Sato H."/>
            <person name="Schaeffer S.W."/>
            <person name="Schatz M.C."/>
            <person name="Schlenke T."/>
            <person name="Schwartz R."/>
            <person name="Segarra C."/>
            <person name="Singh R.S."/>
            <person name="Sirot L."/>
            <person name="Sirota M."/>
            <person name="Sisneros N.B."/>
            <person name="Smith C.D."/>
            <person name="Smith T.F."/>
            <person name="Spieth J."/>
            <person name="Stage D.E."/>
            <person name="Stark A."/>
            <person name="Stephan W."/>
            <person name="Strausberg R.L."/>
            <person name="Strempel S."/>
            <person name="Sturgill D."/>
            <person name="Sutton G."/>
            <person name="Sutton G.G."/>
            <person name="Tao W."/>
            <person name="Teichmann S."/>
            <person name="Tobari Y.N."/>
            <person name="Tomimura Y."/>
            <person name="Tsolas J.M."/>
            <person name="Valente V.L."/>
            <person name="Venter E."/>
            <person name="Venter J.C."/>
            <person name="Vicario S."/>
            <person name="Vieira F.G."/>
            <person name="Vilella A.J."/>
            <person name="Villasante A."/>
            <person name="Walenz B."/>
            <person name="Wang J."/>
            <person name="Wasserman M."/>
            <person name="Watts T."/>
            <person name="Wilson D."/>
            <person name="Wilson R.K."/>
            <person name="Wing R.A."/>
            <person name="Wolfner M.F."/>
            <person name="Wong A."/>
            <person name="Wong G.K."/>
            <person name="Wu C.I."/>
            <person name="Wu G."/>
            <person name="Yamamoto D."/>
            <person name="Yang H.P."/>
            <person name="Yang S.P."/>
            <person name="Yorke J.A."/>
            <person name="Yoshida K."/>
            <person name="Zdobnov E."/>
            <person name="Zhang P."/>
            <person name="Zhang Y."/>
            <person name="Zimin A.V."/>
            <person name="Baldwin J."/>
            <person name="Abdouelleil A."/>
            <person name="Abdulkadir J."/>
            <person name="Abebe A."/>
            <person name="Abera B."/>
            <person name="Abreu J."/>
            <person name="Acer S.C."/>
            <person name="Aftuck L."/>
            <person name="Alexander A."/>
            <person name="An P."/>
            <person name="Anderson E."/>
            <person name="Anderson S."/>
            <person name="Arachi H."/>
            <person name="Azer M."/>
            <person name="Bachantsang P."/>
            <person name="Barry A."/>
            <person name="Bayul T."/>
            <person name="Berlin A."/>
            <person name="Bessette D."/>
            <person name="Bloom T."/>
            <person name="Blye J."/>
            <person name="Boguslavskiy L."/>
            <person name="Bonnet C."/>
            <person name="Boukhgalter B."/>
            <person name="Bourzgui I."/>
            <person name="Brown A."/>
            <person name="Cahill P."/>
            <person name="Channer S."/>
            <person name="Cheshatsang Y."/>
            <person name="Chuda L."/>
            <person name="Citroen M."/>
            <person name="Collymore A."/>
            <person name="Cooke P."/>
            <person name="Costello M."/>
            <person name="D'Aco K."/>
            <person name="Daza R."/>
            <person name="De Haan G."/>
            <person name="DeGray S."/>
            <person name="DeMaso C."/>
            <person name="Dhargay N."/>
            <person name="Dooley K."/>
            <person name="Dooley E."/>
            <person name="Doricent M."/>
            <person name="Dorje P."/>
            <person name="Dorjee K."/>
            <person name="Dupes A."/>
            <person name="Elong R."/>
            <person name="Falk J."/>
            <person name="Farina A."/>
            <person name="Faro S."/>
            <person name="Ferguson D."/>
            <person name="Fisher S."/>
            <person name="Foley C.D."/>
            <person name="Franke A."/>
            <person name="Friedrich D."/>
            <person name="Gadbois L."/>
            <person name="Gearin G."/>
            <person name="Gearin C.R."/>
            <person name="Giannoukos G."/>
            <person name="Goode T."/>
            <person name="Graham J."/>
            <person name="Grandbois E."/>
            <person name="Grewal S."/>
            <person name="Gyaltsen K."/>
            <person name="Hafez N."/>
            <person name="Hagos B."/>
            <person name="Hall J."/>
            <person name="Henson C."/>
            <person name="Hollinger A."/>
            <person name="Honan T."/>
            <person name="Huard M.D."/>
            <person name="Hughes L."/>
            <person name="Hurhula B."/>
            <person name="Husby M.E."/>
            <person name="Kamat A."/>
            <person name="Kanga B."/>
            <person name="Kashin S."/>
            <person name="Khazanovich D."/>
            <person name="Kisner P."/>
            <person name="Lance K."/>
            <person name="Lara M."/>
            <person name="Lee W."/>
            <person name="Lennon N."/>
            <person name="Letendre F."/>
            <person name="LeVine R."/>
            <person name="Lipovsky A."/>
            <person name="Liu X."/>
            <person name="Liu J."/>
            <person name="Liu S."/>
            <person name="Lokyitsang T."/>
            <person name="Lokyitsang Y."/>
            <person name="Lubonja R."/>
            <person name="Lui A."/>
            <person name="MacDonald P."/>
            <person name="Magnisalis V."/>
            <person name="Maru K."/>
            <person name="Matthews C."/>
            <person name="McCusker W."/>
            <person name="McDonough S."/>
            <person name="Mehta T."/>
            <person name="Meldrim J."/>
            <person name="Meneus L."/>
            <person name="Mihai O."/>
            <person name="Mihalev A."/>
            <person name="Mihova T."/>
            <person name="Mittelman R."/>
            <person name="Mlenga V."/>
            <person name="Montmayeur A."/>
            <person name="Mulrain L."/>
            <person name="Navidi A."/>
            <person name="Naylor J."/>
            <person name="Negash T."/>
            <person name="Nguyen T."/>
            <person name="Nguyen N."/>
            <person name="Nicol R."/>
            <person name="Norbu C."/>
            <person name="Norbu N."/>
            <person name="Novod N."/>
            <person name="O'Neill B."/>
            <person name="Osman S."/>
            <person name="Markiewicz E."/>
            <person name="Oyono O.L."/>
            <person name="Patti C."/>
            <person name="Phunkhang P."/>
            <person name="Pierre F."/>
            <person name="Priest M."/>
            <person name="Raghuraman S."/>
            <person name="Rege F."/>
            <person name="Reyes R."/>
            <person name="Rise C."/>
            <person name="Rogov P."/>
            <person name="Ross K."/>
            <person name="Ryan E."/>
            <person name="Settipalli S."/>
            <person name="Shea T."/>
            <person name="Sherpa N."/>
            <person name="Shi L."/>
            <person name="Shih D."/>
            <person name="Sparrow T."/>
            <person name="Spaulding J."/>
            <person name="Stalker J."/>
            <person name="Stange-Thomann N."/>
            <person name="Stavropoulos S."/>
            <person name="Stone C."/>
            <person name="Strader C."/>
            <person name="Tesfaye S."/>
            <person name="Thomson T."/>
            <person name="Thoulutsang Y."/>
            <person name="Thoulutsang D."/>
            <person name="Topham K."/>
            <person name="Topping I."/>
            <person name="Tsamla T."/>
            <person name="Vassiliev H."/>
            <person name="Vo A."/>
            <person name="Wangchuk T."/>
            <person name="Wangdi T."/>
            <person name="Weiand M."/>
            <person name="Wilkinson J."/>
            <person name="Wilson A."/>
            <person name="Yadav S."/>
            <person name="Young G."/>
            <person name="Yu Q."/>
            <person name="Zembek L."/>
            <person name="Zhong D."/>
            <person name="Zimmer A."/>
            <person name="Zwirko Z."/>
            <person name="Jaffe D.B."/>
            <person name="Alvarez P."/>
            <person name="Brockman W."/>
            <person name="Butler J."/>
            <person name="Chin C."/>
            <person name="Gnerre S."/>
            <person name="Grabherr M."/>
            <person name="Kleber M."/>
            <person name="Mauceli E."/>
            <person name="MacCallum I."/>
        </authorList>
    </citation>
    <scope>NUCLEOTIDE SEQUENCE [LARGE SCALE GENOMIC DNA]</scope>
    <source>
        <strain evidence="3">white501</strain>
    </source>
</reference>
<dbReference type="OrthoDB" id="79830at2759"/>
<name>B4NUJ7_DROSI</name>
<dbReference type="AlphaFoldDB" id="B4NUJ7"/>
<feature type="compositionally biased region" description="Acidic residues" evidence="1">
    <location>
        <begin position="29"/>
        <end position="40"/>
    </location>
</feature>
<accession>B4NUJ7</accession>
<feature type="compositionally biased region" description="Basic and acidic residues" evidence="1">
    <location>
        <begin position="1"/>
        <end position="17"/>
    </location>
</feature>
<evidence type="ECO:0000256" key="1">
    <source>
        <dbReference type="SAM" id="MobiDB-lite"/>
    </source>
</evidence>
<dbReference type="HOGENOM" id="CLU_1166929_0_0_1"/>
<protein>
    <submittedName>
        <fullName evidence="2">Nup153</fullName>
    </submittedName>
</protein>
<feature type="region of interest" description="Disordered" evidence="1">
    <location>
        <begin position="1"/>
        <end position="112"/>
    </location>
</feature>
<feature type="compositionally biased region" description="Polar residues" evidence="1">
    <location>
        <begin position="72"/>
        <end position="100"/>
    </location>
</feature>
<keyword evidence="3" id="KW-1185">Reference proteome</keyword>
<evidence type="ECO:0000313" key="3">
    <source>
        <dbReference type="Proteomes" id="UP000000304"/>
    </source>
</evidence>
<dbReference type="Proteomes" id="UP000000304">
    <property type="component" value="Unassembled WGS sequence"/>
</dbReference>
<dbReference type="STRING" id="7240.B4NUJ7"/>
<organism evidence="2 3">
    <name type="scientific">Drosophila simulans</name>
    <name type="common">Fruit fly</name>
    <dbReference type="NCBI Taxonomy" id="7240"/>
    <lineage>
        <taxon>Eukaryota</taxon>
        <taxon>Metazoa</taxon>
        <taxon>Ecdysozoa</taxon>
        <taxon>Arthropoda</taxon>
        <taxon>Hexapoda</taxon>
        <taxon>Insecta</taxon>
        <taxon>Pterygota</taxon>
        <taxon>Neoptera</taxon>
        <taxon>Endopterygota</taxon>
        <taxon>Diptera</taxon>
        <taxon>Brachycera</taxon>
        <taxon>Muscomorpha</taxon>
        <taxon>Ephydroidea</taxon>
        <taxon>Drosophilidae</taxon>
        <taxon>Drosophila</taxon>
        <taxon>Sophophora</taxon>
    </lineage>
</organism>
<sequence>MEDAQEQRESSQAELAKKHPLTPLKELPEESEEEEEEDESSAGAQRETDSNNSIMGKMKKRVSSILPASLSGWFSPSSKDGNDALSSPANLRQSQPRQSNGRSTTKRKRGRRRIMLAEADADAADDLDDGSDAKGLNYEEVALADNIAEHDLAAEDEQTRRSEYNVFLLRKRAGAVAAAGGSVTETLCSTFTSSPDPPALQLCETTGACTGWLQLGPATSINNLINGSENRCIHFVGA</sequence>
<proteinExistence type="predicted"/>
<dbReference type="EMBL" id="CH984042">
    <property type="protein sequence ID" value="EDX16644.1"/>
    <property type="molecule type" value="Genomic_DNA"/>
</dbReference>
<gene>
    <name evidence="2" type="primary">Dsim\Nup153</name>
    <name evidence="2" type="ORF">Dsim_GD24841</name>
</gene>
<evidence type="ECO:0000313" key="2">
    <source>
        <dbReference type="EMBL" id="EDX16644.1"/>
    </source>
</evidence>
<dbReference type="Bgee" id="FBgn0086002">
    <property type="expression patterns" value="Expressed in embryo and 3 other cell types or tissues"/>
</dbReference>